<dbReference type="GO" id="GO:0003729">
    <property type="term" value="F:mRNA binding"/>
    <property type="evidence" value="ECO:0007669"/>
    <property type="project" value="TreeGrafter"/>
</dbReference>
<dbReference type="FunFam" id="3.30.70.330:FF:000182">
    <property type="entry name" value="RNA-binding motif protein 28"/>
    <property type="match status" value="1"/>
</dbReference>
<feature type="compositionally biased region" description="Basic and acidic residues" evidence="6">
    <location>
        <begin position="253"/>
        <end position="271"/>
    </location>
</feature>
<dbReference type="InterPro" id="IPR000504">
    <property type="entry name" value="RRM_dom"/>
</dbReference>
<organism evidence="8">
    <name type="scientific">Scylla olivacea</name>
    <name type="common">Orange mud crab</name>
    <name type="synonym">Cancer olivacea</name>
    <dbReference type="NCBI Taxonomy" id="85551"/>
    <lineage>
        <taxon>Eukaryota</taxon>
        <taxon>Metazoa</taxon>
        <taxon>Ecdysozoa</taxon>
        <taxon>Arthropoda</taxon>
        <taxon>Crustacea</taxon>
        <taxon>Multicrustacea</taxon>
        <taxon>Malacostraca</taxon>
        <taxon>Eumalacostraca</taxon>
        <taxon>Eucarida</taxon>
        <taxon>Decapoda</taxon>
        <taxon>Pleocyemata</taxon>
        <taxon>Brachyura</taxon>
        <taxon>Eubrachyura</taxon>
        <taxon>Portunoidea</taxon>
        <taxon>Portunidae</taxon>
        <taxon>Portuninae</taxon>
        <taxon>Scylla</taxon>
    </lineage>
</organism>
<dbReference type="GO" id="GO:0005730">
    <property type="term" value="C:nucleolus"/>
    <property type="evidence" value="ECO:0007669"/>
    <property type="project" value="TreeGrafter"/>
</dbReference>
<dbReference type="PROSITE" id="PS50102">
    <property type="entry name" value="RRM"/>
    <property type="match status" value="4"/>
</dbReference>
<dbReference type="Gene3D" id="3.30.70.330">
    <property type="match status" value="4"/>
</dbReference>
<feature type="domain" description="RRM" evidence="7">
    <location>
        <begin position="131"/>
        <end position="208"/>
    </location>
</feature>
<dbReference type="PANTHER" id="PTHR48039">
    <property type="entry name" value="RNA-BINDING MOTIF PROTEIN 14B"/>
    <property type="match status" value="1"/>
</dbReference>
<evidence type="ECO:0000259" key="7">
    <source>
        <dbReference type="PROSITE" id="PS50102"/>
    </source>
</evidence>
<feature type="region of interest" description="Disordered" evidence="6">
    <location>
        <begin position="558"/>
        <end position="702"/>
    </location>
</feature>
<dbReference type="AlphaFoldDB" id="A0A0N7ZD41"/>
<proteinExistence type="predicted"/>
<evidence type="ECO:0000256" key="6">
    <source>
        <dbReference type="SAM" id="MobiDB-lite"/>
    </source>
</evidence>
<dbReference type="SUPFAM" id="SSF54928">
    <property type="entry name" value="RNA-binding domain, RBD"/>
    <property type="match status" value="3"/>
</dbReference>
<feature type="compositionally biased region" description="Basic and acidic residues" evidence="6">
    <location>
        <begin position="84"/>
        <end position="112"/>
    </location>
</feature>
<dbReference type="PANTHER" id="PTHR48039:SF5">
    <property type="entry name" value="RNA-BINDING PROTEIN 28"/>
    <property type="match status" value="1"/>
</dbReference>
<reference evidence="8" key="1">
    <citation type="submission" date="2015-09" db="EMBL/GenBank/DDBJ databases">
        <title>Scylla olivacea transcriptome.</title>
        <authorList>
            <person name="Ikhwanuddin M."/>
        </authorList>
    </citation>
    <scope>NUCLEOTIDE SEQUENCE</scope>
</reference>
<dbReference type="InterPro" id="IPR012677">
    <property type="entry name" value="Nucleotide-bd_a/b_plait_sf"/>
</dbReference>
<feature type="domain" description="RRM" evidence="7">
    <location>
        <begin position="456"/>
        <end position="564"/>
    </location>
</feature>
<sequence>MVRQGKECSVIATQIPTEFTRRQIEENFSVIGPVKKCHLVRDKDGTFKGVAYIVYNEIKDATEAVNKLNNSTLNERIIKVKLTRNRDNGESNRHPAGKEEANHEGSLDQEKGGKKKKQLEKKQKNRKNRNGRIIIRNLSFKVDEKAIEDHFSQYGKISEVSILKKSNGKMMGCAFVQYNTKIEALKAIKECNMKPLLGRPIAVDLAVPKEKFAPVKIKTEEPEMEEFTQVKEEASLESTHEYGVENYENVKIKEERFSSDNDDSGLEKDGDGEIDDDDDNKEKFTAANKTYSDGPSKDVAEERTLFIKNLSYEATEEDIRQVLETYGAVKYVILCIDRLTQHPRGTAFAQFLEREAADKCLEAERDPSTKSIFILHGRPMHIMKAISRKELQERKSDNKDVLPKDKRNLYLAREGFVREGTLAAAGVSKADMALRIKREQVKRRMLKNLHIFVSPTRLCINNLPKTVTDKELGRIFKSYAPKEAMLTETRVMKNLKNLDENGKPMSRGYGFVSFTKHEHALAALRTVNNNPEVFTNEQRPIVEFSLENRCVLKAREKRMEKSKEKNPFWKKNAASTSVERDSVNPIKLSKKHDDNVLEETSHSSFMGSKSNPQNRDLPTNFGPKVRHAKKSPAAAKISRKQLKKEQRDRAQGKKRKRPQNSEVEIDSSPKKTKKEAESQPKKKKNNKKKITKRMKTELKKDKSFNLLVQNYKKKMLSVDSASQKKWYED</sequence>
<evidence type="ECO:0000256" key="5">
    <source>
        <dbReference type="PROSITE-ProRule" id="PRU00176"/>
    </source>
</evidence>
<keyword evidence="4" id="KW-0539">Nucleus</keyword>
<feature type="domain" description="RRM" evidence="7">
    <location>
        <begin position="303"/>
        <end position="387"/>
    </location>
</feature>
<dbReference type="InterPro" id="IPR051945">
    <property type="entry name" value="RRM_MRD1_RNA_proc_ribogen"/>
</dbReference>
<protein>
    <recommendedName>
        <fullName evidence="7">RRM domain-containing protein</fullName>
    </recommendedName>
</protein>
<keyword evidence="3 5" id="KW-0694">RNA-binding</keyword>
<dbReference type="InterPro" id="IPR035979">
    <property type="entry name" value="RBD_domain_sf"/>
</dbReference>
<feature type="compositionally biased region" description="Basic and acidic residues" evidence="6">
    <location>
        <begin position="591"/>
        <end position="601"/>
    </location>
</feature>
<evidence type="ECO:0000256" key="1">
    <source>
        <dbReference type="ARBA" id="ARBA00004123"/>
    </source>
</evidence>
<dbReference type="SMART" id="SM00360">
    <property type="entry name" value="RRM"/>
    <property type="match status" value="4"/>
</dbReference>
<evidence type="ECO:0000256" key="4">
    <source>
        <dbReference type="ARBA" id="ARBA00023242"/>
    </source>
</evidence>
<evidence type="ECO:0000313" key="8">
    <source>
        <dbReference type="EMBL" id="JAI66192.1"/>
    </source>
</evidence>
<feature type="compositionally biased region" description="Basic residues" evidence="6">
    <location>
        <begin position="113"/>
        <end position="130"/>
    </location>
</feature>
<accession>A0A0N7ZD41</accession>
<feature type="compositionally biased region" description="Basic residues" evidence="6">
    <location>
        <begin position="681"/>
        <end position="693"/>
    </location>
</feature>
<dbReference type="Pfam" id="PF00076">
    <property type="entry name" value="RRM_1"/>
    <property type="match status" value="4"/>
</dbReference>
<feature type="domain" description="RRM" evidence="7">
    <location>
        <begin position="8"/>
        <end position="85"/>
    </location>
</feature>
<dbReference type="CDD" id="cd12414">
    <property type="entry name" value="RRM2_RBM28_like"/>
    <property type="match status" value="1"/>
</dbReference>
<feature type="region of interest" description="Disordered" evidence="6">
    <location>
        <begin position="253"/>
        <end position="281"/>
    </location>
</feature>
<dbReference type="CDD" id="cd12415">
    <property type="entry name" value="RRM3_RBM28_like"/>
    <property type="match status" value="1"/>
</dbReference>
<comment type="subcellular location">
    <subcellularLocation>
        <location evidence="1">Nucleus</location>
    </subcellularLocation>
</comment>
<dbReference type="CDD" id="cd12416">
    <property type="entry name" value="RRM4_RBM28_like"/>
    <property type="match status" value="1"/>
</dbReference>
<evidence type="ECO:0000256" key="2">
    <source>
        <dbReference type="ARBA" id="ARBA00022737"/>
    </source>
</evidence>
<keyword evidence="2" id="KW-0677">Repeat</keyword>
<name>A0A0N7ZD41_SCYOL</name>
<dbReference type="CDD" id="cd00590">
    <property type="entry name" value="RRM_SF"/>
    <property type="match status" value="1"/>
</dbReference>
<dbReference type="EMBL" id="GDRN01053180">
    <property type="protein sequence ID" value="JAI66192.1"/>
    <property type="molecule type" value="Transcribed_RNA"/>
</dbReference>
<feature type="region of interest" description="Disordered" evidence="6">
    <location>
        <begin position="84"/>
        <end position="130"/>
    </location>
</feature>
<feature type="compositionally biased region" description="Polar residues" evidence="6">
    <location>
        <begin position="602"/>
        <end position="617"/>
    </location>
</feature>
<evidence type="ECO:0000256" key="3">
    <source>
        <dbReference type="ARBA" id="ARBA00022884"/>
    </source>
</evidence>
<feature type="compositionally biased region" description="Basic and acidic residues" evidence="6">
    <location>
        <begin position="558"/>
        <end position="567"/>
    </location>
</feature>